<proteinExistence type="predicted"/>
<accession>A0A2J6S8H5</accession>
<feature type="non-terminal residue" evidence="2">
    <location>
        <position position="638"/>
    </location>
</feature>
<organism evidence="2 3">
    <name type="scientific">Hyaloscypha variabilis (strain UAMH 11265 / GT02V1 / F)</name>
    <name type="common">Meliniomyces variabilis</name>
    <dbReference type="NCBI Taxonomy" id="1149755"/>
    <lineage>
        <taxon>Eukaryota</taxon>
        <taxon>Fungi</taxon>
        <taxon>Dikarya</taxon>
        <taxon>Ascomycota</taxon>
        <taxon>Pezizomycotina</taxon>
        <taxon>Leotiomycetes</taxon>
        <taxon>Helotiales</taxon>
        <taxon>Hyaloscyphaceae</taxon>
        <taxon>Hyaloscypha</taxon>
        <taxon>Hyaloscypha variabilis</taxon>
    </lineage>
</organism>
<dbReference type="Pfam" id="PF06985">
    <property type="entry name" value="HET"/>
    <property type="match status" value="1"/>
</dbReference>
<protein>
    <submittedName>
        <fullName evidence="2">HET-domain-containing protein</fullName>
    </submittedName>
</protein>
<dbReference type="EMBL" id="KZ613938">
    <property type="protein sequence ID" value="PMD47069.1"/>
    <property type="molecule type" value="Genomic_DNA"/>
</dbReference>
<feature type="domain" description="Heterokaryon incompatibility" evidence="1">
    <location>
        <begin position="193"/>
        <end position="347"/>
    </location>
</feature>
<evidence type="ECO:0000313" key="3">
    <source>
        <dbReference type="Proteomes" id="UP000235786"/>
    </source>
</evidence>
<gene>
    <name evidence="2" type="ORF">L207DRAFT_400450</name>
</gene>
<evidence type="ECO:0000313" key="2">
    <source>
        <dbReference type="EMBL" id="PMD47069.1"/>
    </source>
</evidence>
<keyword evidence="3" id="KW-1185">Reference proteome</keyword>
<dbReference type="AlphaFoldDB" id="A0A2J6S8H5"/>
<evidence type="ECO:0000259" key="1">
    <source>
        <dbReference type="Pfam" id="PF06985"/>
    </source>
</evidence>
<dbReference type="InterPro" id="IPR010730">
    <property type="entry name" value="HET"/>
</dbReference>
<reference evidence="2 3" key="1">
    <citation type="submission" date="2016-04" db="EMBL/GenBank/DDBJ databases">
        <title>A degradative enzymes factory behind the ericoid mycorrhizal symbiosis.</title>
        <authorList>
            <consortium name="DOE Joint Genome Institute"/>
            <person name="Martino E."/>
            <person name="Morin E."/>
            <person name="Grelet G."/>
            <person name="Kuo A."/>
            <person name="Kohler A."/>
            <person name="Daghino S."/>
            <person name="Barry K."/>
            <person name="Choi C."/>
            <person name="Cichocki N."/>
            <person name="Clum A."/>
            <person name="Copeland A."/>
            <person name="Hainaut M."/>
            <person name="Haridas S."/>
            <person name="Labutti K."/>
            <person name="Lindquist E."/>
            <person name="Lipzen A."/>
            <person name="Khouja H.-R."/>
            <person name="Murat C."/>
            <person name="Ohm R."/>
            <person name="Olson A."/>
            <person name="Spatafora J."/>
            <person name="Veneault-Fourrey C."/>
            <person name="Henrissat B."/>
            <person name="Grigoriev I."/>
            <person name="Martin F."/>
            <person name="Perotto S."/>
        </authorList>
    </citation>
    <scope>NUCLEOTIDE SEQUENCE [LARGE SCALE GENOMIC DNA]</scope>
    <source>
        <strain evidence="2 3">F</strain>
    </source>
</reference>
<name>A0A2J6S8H5_HYAVF</name>
<sequence>LKALWSLASGKWRCGVCLFELGFGIMPLEIDVIGSYGPESVFWSSDYHEFSHENLVKSARRGCRSCKRMVEAFDTFPAEFEKAQWWPARSGERPRLVLAESQRVFELFVDPENYSEAIPLIQPCICAGRRLPGCTRDEASLDQAARWLAACRSEHEQCRAQDVSFQPTRLLYLGDEDQESIQLVGKEAPCSAYAALSHRWSEETQQVRLEQNNLAQRKENGISLCDFPPMMQDAISVLRRLGILYVWIDCMCIVQDDKDDWAREAATMASIYANAELTLAATWCNGSGQSLFQDSGSSSTAVDIRDVDGTPIFLRPVWPHYTARDTEDELLAEIEWPLLTRAWVYQEQFLSRRMLHFMRKELFWECNKELDCQCSWYRPSNSSTSKPLVSIFKQPAVFKQWGRILSEYTSCNLTFKSDSLPALAGIAKSFSRQRPEAGKYLCGLWERELESCFFWYLAEPAISRPEISRMPSWSWASVTGKVTCWGVSLEGIEFLGAEVIYHGDAYMGNVEKAKVSLCGWVAQGTVYHGQQWANMLATISATCAMDEDREVDRESGDPGFGLKVGDQFATFQPDYLFDDSMYGLTHIASGSRVVCLTFGRLTSIRSDPELEREERSVSVYCLVLRCVDEGEELYERIG</sequence>
<feature type="non-terminal residue" evidence="2">
    <location>
        <position position="1"/>
    </location>
</feature>
<dbReference type="Proteomes" id="UP000235786">
    <property type="component" value="Unassembled WGS sequence"/>
</dbReference>
<dbReference type="OrthoDB" id="3519146at2759"/>
<dbReference type="PANTHER" id="PTHR33112:SF9">
    <property type="entry name" value="HETEROKARYON INCOMPATIBILITY DOMAIN-CONTAINING PROTEIN"/>
    <property type="match status" value="1"/>
</dbReference>
<dbReference type="PANTHER" id="PTHR33112">
    <property type="entry name" value="DOMAIN PROTEIN, PUTATIVE-RELATED"/>
    <property type="match status" value="1"/>
</dbReference>